<evidence type="ECO:0000256" key="1">
    <source>
        <dbReference type="SAM" id="MobiDB-lite"/>
    </source>
</evidence>
<organism evidence="3 4">
    <name type="scientific">Chrysochromulina tobinii</name>
    <dbReference type="NCBI Taxonomy" id="1460289"/>
    <lineage>
        <taxon>Eukaryota</taxon>
        <taxon>Haptista</taxon>
        <taxon>Haptophyta</taxon>
        <taxon>Prymnesiophyceae</taxon>
        <taxon>Prymnesiales</taxon>
        <taxon>Chrysochromulinaceae</taxon>
        <taxon>Chrysochromulina</taxon>
    </lineage>
</organism>
<dbReference type="PROSITE" id="PS50106">
    <property type="entry name" value="PDZ"/>
    <property type="match status" value="1"/>
</dbReference>
<proteinExistence type="predicted"/>
<evidence type="ECO:0000313" key="3">
    <source>
        <dbReference type="EMBL" id="KOO25670.1"/>
    </source>
</evidence>
<dbReference type="Gene3D" id="2.30.42.10">
    <property type="match status" value="1"/>
</dbReference>
<dbReference type="AlphaFoldDB" id="A0A0M0JGT3"/>
<dbReference type="OrthoDB" id="10029564at2759"/>
<dbReference type="Pfam" id="PF17820">
    <property type="entry name" value="PDZ_6"/>
    <property type="match status" value="1"/>
</dbReference>
<evidence type="ECO:0000259" key="2">
    <source>
        <dbReference type="PROSITE" id="PS50106"/>
    </source>
</evidence>
<name>A0A0M0JGT3_9EUKA</name>
<dbReference type="Proteomes" id="UP000037460">
    <property type="component" value="Unassembled WGS sequence"/>
</dbReference>
<dbReference type="InterPro" id="IPR041489">
    <property type="entry name" value="PDZ_6"/>
</dbReference>
<gene>
    <name evidence="3" type="ORF">Ctob_008465</name>
</gene>
<dbReference type="InterPro" id="IPR001478">
    <property type="entry name" value="PDZ"/>
</dbReference>
<reference evidence="4" key="1">
    <citation type="journal article" date="2015" name="PLoS Genet.">
        <title>Genome Sequence and Transcriptome Analyses of Chrysochromulina tobin: Metabolic Tools for Enhanced Algal Fitness in the Prominent Order Prymnesiales (Haptophyceae).</title>
        <authorList>
            <person name="Hovde B.T."/>
            <person name="Deodato C.R."/>
            <person name="Hunsperger H.M."/>
            <person name="Ryken S.A."/>
            <person name="Yost W."/>
            <person name="Jha R.K."/>
            <person name="Patterson J."/>
            <person name="Monnat R.J. Jr."/>
            <person name="Barlow S.B."/>
            <person name="Starkenburg S.R."/>
            <person name="Cattolico R.A."/>
        </authorList>
    </citation>
    <scope>NUCLEOTIDE SEQUENCE</scope>
    <source>
        <strain evidence="4">CCMP291</strain>
    </source>
</reference>
<comment type="caution">
    <text evidence="3">The sequence shown here is derived from an EMBL/GenBank/DDBJ whole genome shotgun (WGS) entry which is preliminary data.</text>
</comment>
<feature type="domain" description="PDZ" evidence="2">
    <location>
        <begin position="70"/>
        <end position="118"/>
    </location>
</feature>
<accession>A0A0M0JGT3</accession>
<evidence type="ECO:0000313" key="4">
    <source>
        <dbReference type="Proteomes" id="UP000037460"/>
    </source>
</evidence>
<dbReference type="SUPFAM" id="SSF50156">
    <property type="entry name" value="PDZ domain-like"/>
    <property type="match status" value="1"/>
</dbReference>
<keyword evidence="4" id="KW-1185">Reference proteome</keyword>
<feature type="region of interest" description="Disordered" evidence="1">
    <location>
        <begin position="145"/>
        <end position="165"/>
    </location>
</feature>
<sequence>MFAELAKREAQKRREENERAKMFAELVKYVTDCGGNASLVDGFTLGMEKCADAHTGGMVTVQVWKSTSVSVKLQRIGGSLGIALSDDNQITAVHAGGAGAIAGLKVGDVVNEVDGKSVHLASFGSLLPKEKDAVITMRVRRFVETEEKAPKAGEREGERAAKKDH</sequence>
<protein>
    <recommendedName>
        <fullName evidence="2">PDZ domain-containing protein</fullName>
    </recommendedName>
</protein>
<dbReference type="EMBL" id="JWZX01002945">
    <property type="protein sequence ID" value="KOO25670.1"/>
    <property type="molecule type" value="Genomic_DNA"/>
</dbReference>
<dbReference type="InterPro" id="IPR036034">
    <property type="entry name" value="PDZ_sf"/>
</dbReference>